<evidence type="ECO:0000256" key="2">
    <source>
        <dbReference type="ARBA" id="ARBA00022692"/>
    </source>
</evidence>
<evidence type="ECO:0000256" key="5">
    <source>
        <dbReference type="SAM" id="Phobius"/>
    </source>
</evidence>
<evidence type="ECO:0000256" key="1">
    <source>
        <dbReference type="ARBA" id="ARBA00004141"/>
    </source>
</evidence>
<organism evidence="7 8">
    <name type="scientific">candidate division WWE3 bacterium GW2011_GWE1_41_27</name>
    <dbReference type="NCBI Taxonomy" id="1619131"/>
    <lineage>
        <taxon>Bacteria</taxon>
        <taxon>Katanobacteria</taxon>
    </lineage>
</organism>
<protein>
    <submittedName>
        <fullName evidence="7">O-antigen ligase-related protein</fullName>
    </submittedName>
</protein>
<dbReference type="EMBL" id="LCBF01000029">
    <property type="protein sequence ID" value="KKS06547.1"/>
    <property type="molecule type" value="Genomic_DNA"/>
</dbReference>
<comment type="subcellular location">
    <subcellularLocation>
        <location evidence="1">Membrane</location>
        <topology evidence="1">Multi-pass membrane protein</topology>
    </subcellularLocation>
</comment>
<feature type="transmembrane region" description="Helical" evidence="5">
    <location>
        <begin position="327"/>
        <end position="348"/>
    </location>
</feature>
<evidence type="ECO:0000256" key="4">
    <source>
        <dbReference type="ARBA" id="ARBA00023136"/>
    </source>
</evidence>
<keyword evidence="2 5" id="KW-0812">Transmembrane</keyword>
<dbReference type="AlphaFoldDB" id="A0A0G0W3G5"/>
<evidence type="ECO:0000256" key="3">
    <source>
        <dbReference type="ARBA" id="ARBA00022989"/>
    </source>
</evidence>
<keyword evidence="3 5" id="KW-1133">Transmembrane helix</keyword>
<name>A0A0G0W3G5_UNCKA</name>
<dbReference type="GO" id="GO:0016020">
    <property type="term" value="C:membrane"/>
    <property type="evidence" value="ECO:0007669"/>
    <property type="project" value="UniProtKB-SubCell"/>
</dbReference>
<dbReference type="InterPro" id="IPR007016">
    <property type="entry name" value="O-antigen_ligase-rel_domated"/>
</dbReference>
<dbReference type="GO" id="GO:0016874">
    <property type="term" value="F:ligase activity"/>
    <property type="evidence" value="ECO:0007669"/>
    <property type="project" value="UniProtKB-KW"/>
</dbReference>
<feature type="transmembrane region" description="Helical" evidence="5">
    <location>
        <begin position="128"/>
        <end position="146"/>
    </location>
</feature>
<dbReference type="PANTHER" id="PTHR37422:SF13">
    <property type="entry name" value="LIPOPOLYSACCHARIDE BIOSYNTHESIS PROTEIN PA4999-RELATED"/>
    <property type="match status" value="1"/>
</dbReference>
<keyword evidence="7" id="KW-0436">Ligase</keyword>
<dbReference type="PANTHER" id="PTHR37422">
    <property type="entry name" value="TEICHURONIC ACID BIOSYNTHESIS PROTEIN TUAE"/>
    <property type="match status" value="1"/>
</dbReference>
<comment type="caution">
    <text evidence="7">The sequence shown here is derived from an EMBL/GenBank/DDBJ whole genome shotgun (WGS) entry which is preliminary data.</text>
</comment>
<dbReference type="Pfam" id="PF04932">
    <property type="entry name" value="Wzy_C"/>
    <property type="match status" value="1"/>
</dbReference>
<dbReference type="InterPro" id="IPR051533">
    <property type="entry name" value="WaaL-like"/>
</dbReference>
<feature type="transmembrane region" description="Helical" evidence="5">
    <location>
        <begin position="190"/>
        <end position="207"/>
    </location>
</feature>
<feature type="transmembrane region" description="Helical" evidence="5">
    <location>
        <begin position="386"/>
        <end position="402"/>
    </location>
</feature>
<gene>
    <name evidence="7" type="ORF">UU59_C0029G0007</name>
</gene>
<feature type="transmembrane region" description="Helical" evidence="5">
    <location>
        <begin position="219"/>
        <end position="246"/>
    </location>
</feature>
<keyword evidence="4 5" id="KW-0472">Membrane</keyword>
<evidence type="ECO:0000259" key="6">
    <source>
        <dbReference type="Pfam" id="PF04932"/>
    </source>
</evidence>
<feature type="transmembrane region" description="Helical" evidence="5">
    <location>
        <begin position="46"/>
        <end position="63"/>
    </location>
</feature>
<feature type="domain" description="O-antigen ligase-related" evidence="6">
    <location>
        <begin position="197"/>
        <end position="344"/>
    </location>
</feature>
<dbReference type="Proteomes" id="UP000034544">
    <property type="component" value="Unassembled WGS sequence"/>
</dbReference>
<evidence type="ECO:0000313" key="8">
    <source>
        <dbReference type="Proteomes" id="UP000034544"/>
    </source>
</evidence>
<proteinExistence type="predicted"/>
<evidence type="ECO:0000313" key="7">
    <source>
        <dbReference type="EMBL" id="KKS06547.1"/>
    </source>
</evidence>
<sequence length="405" mass="45979">MKKIQVSKILFFALAAVLPVNLGKHFEFSGSYVYGNLVDYLVPTLYLQDILALALLLAVIFEKKKIGLQGPVKKLGIFLGILFLSSLVASRTLPSMWFMFRIFLYSMAGVYAYLWIDFKKDAGVLQKILTAQFLFISVLAISQFLLKGSVFDNYLFLGEQPYSASTPVITREFFFGATILPPMGLFRHPNVLAGYLAVMLVLTIFWIPRSRLGLTSFCLGLLALILTFSLFTWGALFLTLILFKVLPDKKHIMYLYLFMTSLILLIPFFPFSSDSASFYRRDSLLGASYRVAGEFPLLGVGANNFTSYVDDYQVTDDIRFTQPVHNVFALILAESGVFAFVLFLLIFFEAYAGVFRKDAAPLFLTMSVLLLLMSFDHYFWTMHQTSLLFFIVLGLSWKYAYGQRN</sequence>
<reference evidence="7 8" key="1">
    <citation type="journal article" date="2015" name="Nature">
        <title>rRNA introns, odd ribosomes, and small enigmatic genomes across a large radiation of phyla.</title>
        <authorList>
            <person name="Brown C.T."/>
            <person name="Hug L.A."/>
            <person name="Thomas B.C."/>
            <person name="Sharon I."/>
            <person name="Castelle C.J."/>
            <person name="Singh A."/>
            <person name="Wilkins M.J."/>
            <person name="Williams K.H."/>
            <person name="Banfield J.F."/>
        </authorList>
    </citation>
    <scope>NUCLEOTIDE SEQUENCE [LARGE SCALE GENOMIC DNA]</scope>
</reference>
<accession>A0A0G0W3G5</accession>
<feature type="transmembrane region" description="Helical" evidence="5">
    <location>
        <begin position="75"/>
        <end position="92"/>
    </location>
</feature>
<feature type="transmembrane region" description="Helical" evidence="5">
    <location>
        <begin position="252"/>
        <end position="271"/>
    </location>
</feature>
<feature type="transmembrane region" description="Helical" evidence="5">
    <location>
        <begin position="98"/>
        <end position="116"/>
    </location>
</feature>